<sequence>MELKYFRVPALTFCLFGMGSFSGFCGNPEGHVNDDSFCPNILQVNGEYKTFAMQGSLWFIESQRSEDSASRIFTRANKYDWL</sequence>
<gene>
    <name evidence="1" type="ORF">M413DRAFT_438023</name>
</gene>
<accession>A0A0C2YGL1</accession>
<organism evidence="1 2">
    <name type="scientific">Hebeloma cylindrosporum</name>
    <dbReference type="NCBI Taxonomy" id="76867"/>
    <lineage>
        <taxon>Eukaryota</taxon>
        <taxon>Fungi</taxon>
        <taxon>Dikarya</taxon>
        <taxon>Basidiomycota</taxon>
        <taxon>Agaricomycotina</taxon>
        <taxon>Agaricomycetes</taxon>
        <taxon>Agaricomycetidae</taxon>
        <taxon>Agaricales</taxon>
        <taxon>Agaricineae</taxon>
        <taxon>Hymenogastraceae</taxon>
        <taxon>Hebeloma</taxon>
    </lineage>
</organism>
<protein>
    <submittedName>
        <fullName evidence="1">Uncharacterized protein</fullName>
    </submittedName>
</protein>
<keyword evidence="2" id="KW-1185">Reference proteome</keyword>
<dbReference type="EMBL" id="KN831768">
    <property type="protein sequence ID" value="KIM48848.1"/>
    <property type="molecule type" value="Genomic_DNA"/>
</dbReference>
<proteinExistence type="predicted"/>
<evidence type="ECO:0000313" key="1">
    <source>
        <dbReference type="EMBL" id="KIM48848.1"/>
    </source>
</evidence>
<reference evidence="1 2" key="1">
    <citation type="submission" date="2014-04" db="EMBL/GenBank/DDBJ databases">
        <authorList>
            <consortium name="DOE Joint Genome Institute"/>
            <person name="Kuo A."/>
            <person name="Gay G."/>
            <person name="Dore J."/>
            <person name="Kohler A."/>
            <person name="Nagy L.G."/>
            <person name="Floudas D."/>
            <person name="Copeland A."/>
            <person name="Barry K.W."/>
            <person name="Cichocki N."/>
            <person name="Veneault-Fourrey C."/>
            <person name="LaButti K."/>
            <person name="Lindquist E.A."/>
            <person name="Lipzen A."/>
            <person name="Lundell T."/>
            <person name="Morin E."/>
            <person name="Murat C."/>
            <person name="Sun H."/>
            <person name="Tunlid A."/>
            <person name="Henrissat B."/>
            <person name="Grigoriev I.V."/>
            <person name="Hibbett D.S."/>
            <person name="Martin F."/>
            <person name="Nordberg H.P."/>
            <person name="Cantor M.N."/>
            <person name="Hua S.X."/>
        </authorList>
    </citation>
    <scope>NUCLEOTIDE SEQUENCE [LARGE SCALE GENOMIC DNA]</scope>
    <source>
        <strain evidence="2">h7</strain>
    </source>
</reference>
<dbReference type="HOGENOM" id="CLU_2558519_0_0_1"/>
<dbReference type="AlphaFoldDB" id="A0A0C2YGL1"/>
<evidence type="ECO:0000313" key="2">
    <source>
        <dbReference type="Proteomes" id="UP000053424"/>
    </source>
</evidence>
<name>A0A0C2YGL1_HEBCY</name>
<reference evidence="2" key="2">
    <citation type="submission" date="2015-01" db="EMBL/GenBank/DDBJ databases">
        <title>Evolutionary Origins and Diversification of the Mycorrhizal Mutualists.</title>
        <authorList>
            <consortium name="DOE Joint Genome Institute"/>
            <consortium name="Mycorrhizal Genomics Consortium"/>
            <person name="Kohler A."/>
            <person name="Kuo A."/>
            <person name="Nagy L.G."/>
            <person name="Floudas D."/>
            <person name="Copeland A."/>
            <person name="Barry K.W."/>
            <person name="Cichocki N."/>
            <person name="Veneault-Fourrey C."/>
            <person name="LaButti K."/>
            <person name="Lindquist E.A."/>
            <person name="Lipzen A."/>
            <person name="Lundell T."/>
            <person name="Morin E."/>
            <person name="Murat C."/>
            <person name="Riley R."/>
            <person name="Ohm R."/>
            <person name="Sun H."/>
            <person name="Tunlid A."/>
            <person name="Henrissat B."/>
            <person name="Grigoriev I.V."/>
            <person name="Hibbett D.S."/>
            <person name="Martin F."/>
        </authorList>
    </citation>
    <scope>NUCLEOTIDE SEQUENCE [LARGE SCALE GENOMIC DNA]</scope>
    <source>
        <strain evidence="2">h7</strain>
    </source>
</reference>
<dbReference type="Proteomes" id="UP000053424">
    <property type="component" value="Unassembled WGS sequence"/>
</dbReference>